<evidence type="ECO:0000313" key="2">
    <source>
        <dbReference type="Proteomes" id="UP001164250"/>
    </source>
</evidence>
<dbReference type="Proteomes" id="UP001164250">
    <property type="component" value="Chromosome 3"/>
</dbReference>
<comment type="caution">
    <text evidence="1">The sequence shown here is derived from an EMBL/GenBank/DDBJ whole genome shotgun (WGS) entry which is preliminary data.</text>
</comment>
<proteinExistence type="predicted"/>
<dbReference type="EMBL" id="CM047899">
    <property type="protein sequence ID" value="KAJ0103316.1"/>
    <property type="molecule type" value="Genomic_DNA"/>
</dbReference>
<sequence length="226" mass="25688">MTSGIRKTKSRIALNFYWKGLGHDVKSFIRACHVCQQAKHRALSLSDLLQPLPIPTQFGDDVAMDFIIGLPMLAGYTVIMIVIDRLSKYAHFGPLRRGFTMAKAAELFLHMDLFQLSGTTFSHSLAYHPQMHSITEVTNCMLEQSFVVLLWTRCKGGLTSYVELFYNTSFHLAMGTTSFKLVYGRDPPLIYPYAARESKLDVVDNMLATYDSILRELKYNLLCTQQ</sequence>
<name>A0ACC1BW87_9ROSI</name>
<gene>
    <name evidence="1" type="ORF">Patl1_04843</name>
</gene>
<reference evidence="2" key="1">
    <citation type="journal article" date="2023" name="G3 (Bethesda)">
        <title>Genome assembly and association tests identify interacting loci associated with vigor, precocity, and sex in interspecific pistachio rootstocks.</title>
        <authorList>
            <person name="Palmer W."/>
            <person name="Jacygrad E."/>
            <person name="Sagayaradj S."/>
            <person name="Cavanaugh K."/>
            <person name="Han R."/>
            <person name="Bertier L."/>
            <person name="Beede B."/>
            <person name="Kafkas S."/>
            <person name="Golino D."/>
            <person name="Preece J."/>
            <person name="Michelmore R."/>
        </authorList>
    </citation>
    <scope>NUCLEOTIDE SEQUENCE [LARGE SCALE GENOMIC DNA]</scope>
</reference>
<protein>
    <submittedName>
        <fullName evidence="1">Uncharacterized protein</fullName>
    </submittedName>
</protein>
<keyword evidence="2" id="KW-1185">Reference proteome</keyword>
<evidence type="ECO:0000313" key="1">
    <source>
        <dbReference type="EMBL" id="KAJ0103316.1"/>
    </source>
</evidence>
<organism evidence="1 2">
    <name type="scientific">Pistacia atlantica</name>
    <dbReference type="NCBI Taxonomy" id="434234"/>
    <lineage>
        <taxon>Eukaryota</taxon>
        <taxon>Viridiplantae</taxon>
        <taxon>Streptophyta</taxon>
        <taxon>Embryophyta</taxon>
        <taxon>Tracheophyta</taxon>
        <taxon>Spermatophyta</taxon>
        <taxon>Magnoliopsida</taxon>
        <taxon>eudicotyledons</taxon>
        <taxon>Gunneridae</taxon>
        <taxon>Pentapetalae</taxon>
        <taxon>rosids</taxon>
        <taxon>malvids</taxon>
        <taxon>Sapindales</taxon>
        <taxon>Anacardiaceae</taxon>
        <taxon>Pistacia</taxon>
    </lineage>
</organism>
<accession>A0ACC1BW87</accession>